<comment type="caution">
    <text evidence="2">The sequence shown here is derived from an EMBL/GenBank/DDBJ whole genome shotgun (WGS) entry which is preliminary data.</text>
</comment>
<dbReference type="Pfam" id="PF05433">
    <property type="entry name" value="Rick_17kDa_Anti"/>
    <property type="match status" value="1"/>
</dbReference>
<proteinExistence type="predicted"/>
<accession>A0A1S1WVE3</accession>
<evidence type="ECO:0000259" key="1">
    <source>
        <dbReference type="Pfam" id="PF05433"/>
    </source>
</evidence>
<dbReference type="RefSeq" id="WP_071114676.1">
    <property type="nucleotide sequence ID" value="NZ_MKCS01000002.1"/>
</dbReference>
<dbReference type="PROSITE" id="PS51257">
    <property type="entry name" value="PROKAR_LIPOPROTEIN"/>
    <property type="match status" value="1"/>
</dbReference>
<dbReference type="AlphaFoldDB" id="A0A1S1WVE3"/>
<dbReference type="GO" id="GO:0019867">
    <property type="term" value="C:outer membrane"/>
    <property type="evidence" value="ECO:0007669"/>
    <property type="project" value="InterPro"/>
</dbReference>
<gene>
    <name evidence="3" type="ORF">BI344_21170</name>
    <name evidence="2" type="ORF">BI347_16310</name>
</gene>
<dbReference type="Proteomes" id="UP000180280">
    <property type="component" value="Unassembled WGS sequence"/>
</dbReference>
<dbReference type="STRING" id="1903179.BI347_16310"/>
<protein>
    <submittedName>
        <fullName evidence="2">Osmotically-inducible lipoprotein B</fullName>
    </submittedName>
</protein>
<organism evidence="2 4">
    <name type="scientific">Chromobacterium sphagni</name>
    <dbReference type="NCBI Taxonomy" id="1903179"/>
    <lineage>
        <taxon>Bacteria</taxon>
        <taxon>Pseudomonadati</taxon>
        <taxon>Pseudomonadota</taxon>
        <taxon>Betaproteobacteria</taxon>
        <taxon>Neisseriales</taxon>
        <taxon>Chromobacteriaceae</taxon>
        <taxon>Chromobacterium</taxon>
    </lineage>
</organism>
<dbReference type="EMBL" id="MKCT01000074">
    <property type="protein sequence ID" value="OHX16734.1"/>
    <property type="molecule type" value="Genomic_DNA"/>
</dbReference>
<dbReference type="EMBL" id="MKCS01000002">
    <property type="protein sequence ID" value="OHX11260.1"/>
    <property type="molecule type" value="Genomic_DNA"/>
</dbReference>
<feature type="domain" description="Glycine zipper 2TM" evidence="1">
    <location>
        <begin position="35"/>
        <end position="73"/>
    </location>
</feature>
<keyword evidence="2" id="KW-0449">Lipoprotein</keyword>
<name>A0A1S1WVE3_9NEIS</name>
<evidence type="ECO:0000313" key="5">
    <source>
        <dbReference type="Proteomes" id="UP000180280"/>
    </source>
</evidence>
<evidence type="ECO:0000313" key="2">
    <source>
        <dbReference type="EMBL" id="OHX11260.1"/>
    </source>
</evidence>
<sequence length="75" mass="7099">MNTTLSKSSAKLAATALIAISLLSGCANMSHRQQNTAIGAAAGAVLGSVLTGGGTVGTLGGAAIGGVIGHQTGRH</sequence>
<keyword evidence="5" id="KW-1185">Reference proteome</keyword>
<evidence type="ECO:0000313" key="3">
    <source>
        <dbReference type="EMBL" id="OHX16734.1"/>
    </source>
</evidence>
<dbReference type="InterPro" id="IPR008816">
    <property type="entry name" value="Gly_zipper_2TM_dom"/>
</dbReference>
<evidence type="ECO:0000313" key="4">
    <source>
        <dbReference type="Proteomes" id="UP000180088"/>
    </source>
</evidence>
<reference evidence="4 5" key="1">
    <citation type="submission" date="2016-09" db="EMBL/GenBank/DDBJ databases">
        <title>Chromobacterium muskegensis sp. nov., an insecticidal bacterium isolated from Sphagnum bogs.</title>
        <authorList>
            <person name="Sparks M.E."/>
            <person name="Blackburn M.B."/>
            <person name="Gundersen-Rindal D.E."/>
            <person name="Mitchell A."/>
            <person name="Farrar R."/>
            <person name="Kuhar D."/>
        </authorList>
    </citation>
    <scope>NUCLEOTIDE SEQUENCE [LARGE SCALE GENOMIC DNA]</scope>
    <source>
        <strain evidence="3 5">14B-1</strain>
        <strain evidence="2 4">37-2</strain>
    </source>
</reference>
<dbReference type="Proteomes" id="UP000180088">
    <property type="component" value="Unassembled WGS sequence"/>
</dbReference>